<evidence type="ECO:0000313" key="1">
    <source>
        <dbReference type="EMBL" id="KAJ9622905.1"/>
    </source>
</evidence>
<comment type="caution">
    <text evidence="1">The sequence shown here is derived from an EMBL/GenBank/DDBJ whole genome shotgun (WGS) entry which is preliminary data.</text>
</comment>
<dbReference type="AlphaFoldDB" id="A0AA38XUE0"/>
<dbReference type="EMBL" id="JAPDRN010000104">
    <property type="protein sequence ID" value="KAJ9622905.1"/>
    <property type="molecule type" value="Genomic_DNA"/>
</dbReference>
<organism evidence="1">
    <name type="scientific">Knufia peltigerae</name>
    <dbReference type="NCBI Taxonomy" id="1002370"/>
    <lineage>
        <taxon>Eukaryota</taxon>
        <taxon>Fungi</taxon>
        <taxon>Dikarya</taxon>
        <taxon>Ascomycota</taxon>
        <taxon>Pezizomycotina</taxon>
        <taxon>Eurotiomycetes</taxon>
        <taxon>Chaetothyriomycetidae</taxon>
        <taxon>Chaetothyriales</taxon>
        <taxon>Trichomeriaceae</taxon>
        <taxon>Knufia</taxon>
    </lineage>
</organism>
<name>A0AA38XUE0_9EURO</name>
<accession>A0AA38XUE0</accession>
<proteinExistence type="predicted"/>
<protein>
    <submittedName>
        <fullName evidence="1">Uncharacterized protein</fullName>
    </submittedName>
</protein>
<sequence length="399" mass="43178">MFDDLLDMTHVEQEPDYLVDAKGVRCVRRAITFGLHALLQVQKAKDAESASDGSGQRWPDDLRLAMPGESFASSVQELVDALLWIDELRSAAATLRLPGGTTTDRISAELLERAAQTIAVLQRAPLPATTVSDLLPMMQDGWTLEDFGTWAIRAAERAHGIGSDVPNPAPPSWAEAPGGYNFRAMCSDGQWFWFKDKPYTETFGRYHGWDSDEGIREARGLYFYPGWASTLEERPGAGELMAICSMPLPARLAALHGMAACHGCDSVVRLFAHFIGLANSVAANAKEQAEQLLVELGDVHPYTAEKINMPCVLGALQGARLVHGIDASNVCHGCAFRQGSIANQCLPTTLDADRCSEPGEHAFLCHEVLSPSGEATQACKGFAHARRAAIEALRMGTGT</sequence>
<reference evidence="1" key="1">
    <citation type="submission" date="2022-10" db="EMBL/GenBank/DDBJ databases">
        <title>Culturing micro-colonial fungi from biological soil crusts in the Mojave desert and describing Neophaeococcomyces mojavensis, and introducing the new genera and species Taxawa tesnikishii.</title>
        <authorList>
            <person name="Kurbessoian T."/>
            <person name="Stajich J.E."/>
        </authorList>
    </citation>
    <scope>NUCLEOTIDE SEQUENCE</scope>
    <source>
        <strain evidence="1">TK_35</strain>
    </source>
</reference>
<gene>
    <name evidence="1" type="ORF">H2204_011385</name>
</gene>